<sequence length="96" mass="10066">MLKLVIFATVLAVCSATVLLPSALHYVAAPHSSSKVTKVEWEHKPVSYVVPAVAPVAPLVTYSHAKAYLHAAPVVHSASVVHAAPVVHHASLLHAP</sequence>
<dbReference type="Proteomes" id="UP000054359">
    <property type="component" value="Unassembled WGS sequence"/>
</dbReference>
<dbReference type="OrthoDB" id="6435838at2759"/>
<evidence type="ECO:0000256" key="1">
    <source>
        <dbReference type="SAM" id="SignalP"/>
    </source>
</evidence>
<name>A0A087TZS3_STEMI</name>
<proteinExistence type="predicted"/>
<keyword evidence="3" id="KW-1185">Reference proteome</keyword>
<organism evidence="2 3">
    <name type="scientific">Stegodyphus mimosarum</name>
    <name type="common">African social velvet spider</name>
    <dbReference type="NCBI Taxonomy" id="407821"/>
    <lineage>
        <taxon>Eukaryota</taxon>
        <taxon>Metazoa</taxon>
        <taxon>Ecdysozoa</taxon>
        <taxon>Arthropoda</taxon>
        <taxon>Chelicerata</taxon>
        <taxon>Arachnida</taxon>
        <taxon>Araneae</taxon>
        <taxon>Araneomorphae</taxon>
        <taxon>Entelegynae</taxon>
        <taxon>Eresoidea</taxon>
        <taxon>Eresidae</taxon>
        <taxon>Stegodyphus</taxon>
    </lineage>
</organism>
<feature type="non-terminal residue" evidence="2">
    <location>
        <position position="96"/>
    </location>
</feature>
<evidence type="ECO:0000313" key="3">
    <source>
        <dbReference type="Proteomes" id="UP000054359"/>
    </source>
</evidence>
<reference evidence="2 3" key="1">
    <citation type="submission" date="2013-11" db="EMBL/GenBank/DDBJ databases">
        <title>Genome sequencing of Stegodyphus mimosarum.</title>
        <authorList>
            <person name="Bechsgaard J."/>
        </authorList>
    </citation>
    <scope>NUCLEOTIDE SEQUENCE [LARGE SCALE GENOMIC DNA]</scope>
</reference>
<dbReference type="AlphaFoldDB" id="A0A087TZS3"/>
<evidence type="ECO:0000313" key="2">
    <source>
        <dbReference type="EMBL" id="KFM70612.1"/>
    </source>
</evidence>
<protein>
    <submittedName>
        <fullName evidence="2">Uncharacterized protein</fullName>
    </submittedName>
</protein>
<gene>
    <name evidence="2" type="ORF">X975_06121</name>
</gene>
<feature type="signal peptide" evidence="1">
    <location>
        <begin position="1"/>
        <end position="16"/>
    </location>
</feature>
<keyword evidence="1" id="KW-0732">Signal</keyword>
<accession>A0A087TZS3</accession>
<feature type="chain" id="PRO_5001830110" evidence="1">
    <location>
        <begin position="17"/>
        <end position="96"/>
    </location>
</feature>
<dbReference type="OMA" id="TKVEWEH"/>
<dbReference type="EMBL" id="KK117490">
    <property type="protein sequence ID" value="KFM70612.1"/>
    <property type="molecule type" value="Genomic_DNA"/>
</dbReference>